<evidence type="ECO:0000256" key="1">
    <source>
        <dbReference type="SAM" id="MobiDB-lite"/>
    </source>
</evidence>
<protein>
    <recommendedName>
        <fullName evidence="4">Flagellar protein FlaG</fullName>
    </recommendedName>
</protein>
<name>A0A510Y7E7_MARHA</name>
<dbReference type="PANTHER" id="PTHR37166:SF1">
    <property type="entry name" value="PROTEIN FLAG"/>
    <property type="match status" value="1"/>
</dbReference>
<dbReference type="AlphaFoldDB" id="A0A510Y7E7"/>
<dbReference type="Pfam" id="PF03646">
    <property type="entry name" value="FlaG"/>
    <property type="match status" value="1"/>
</dbReference>
<keyword evidence="3" id="KW-1185">Reference proteome</keyword>
<dbReference type="RefSeq" id="WP_079475424.1">
    <property type="nucleotide sequence ID" value="NZ_BJUN01000010.1"/>
</dbReference>
<proteinExistence type="predicted"/>
<dbReference type="InterPro" id="IPR035924">
    <property type="entry name" value="FlaG-like_sf"/>
</dbReference>
<dbReference type="SUPFAM" id="SSF160214">
    <property type="entry name" value="FlaG-like"/>
    <property type="match status" value="1"/>
</dbReference>
<dbReference type="Proteomes" id="UP000321051">
    <property type="component" value="Unassembled WGS sequence"/>
</dbReference>
<dbReference type="STRING" id="1371.GCA_900166605_01606"/>
<feature type="region of interest" description="Disordered" evidence="1">
    <location>
        <begin position="1"/>
        <end position="20"/>
    </location>
</feature>
<dbReference type="EMBL" id="BJUN01000010">
    <property type="protein sequence ID" value="GEK59093.1"/>
    <property type="molecule type" value="Genomic_DNA"/>
</dbReference>
<evidence type="ECO:0000313" key="2">
    <source>
        <dbReference type="EMBL" id="GEK59093.1"/>
    </source>
</evidence>
<gene>
    <name evidence="2" type="ORF">MHA01_19980</name>
</gene>
<reference evidence="2 3" key="1">
    <citation type="submission" date="2019-07" db="EMBL/GenBank/DDBJ databases">
        <title>Whole genome shotgun sequence of Marinococcus halophilus NBRC 102359.</title>
        <authorList>
            <person name="Hosoyama A."/>
            <person name="Uohara A."/>
            <person name="Ohji S."/>
            <person name="Ichikawa N."/>
        </authorList>
    </citation>
    <scope>NUCLEOTIDE SEQUENCE [LARGE SCALE GENOMIC DNA]</scope>
    <source>
        <strain evidence="2 3">NBRC 102359</strain>
    </source>
</reference>
<dbReference type="PANTHER" id="PTHR37166">
    <property type="entry name" value="PROTEIN FLAG"/>
    <property type="match status" value="1"/>
</dbReference>
<evidence type="ECO:0008006" key="4">
    <source>
        <dbReference type="Google" id="ProtNLM"/>
    </source>
</evidence>
<evidence type="ECO:0000313" key="3">
    <source>
        <dbReference type="Proteomes" id="UP000321051"/>
    </source>
</evidence>
<dbReference type="Gene3D" id="3.30.160.170">
    <property type="entry name" value="FlaG-like"/>
    <property type="match status" value="1"/>
</dbReference>
<sequence>MDVSIRSAGGKGASSKREAGVIDVSKVTSNELVAAETNSALHVTKKEMEKSVETLSAMLDPHLTRLKFNVHEDTDRVYVQVIDRDTEEVVREIPPESLLDFNASIFRQAGLLVNEKG</sequence>
<dbReference type="InterPro" id="IPR005186">
    <property type="entry name" value="FlaG"/>
</dbReference>
<comment type="caution">
    <text evidence="2">The sequence shown here is derived from an EMBL/GenBank/DDBJ whole genome shotgun (WGS) entry which is preliminary data.</text>
</comment>
<accession>A0A510Y7E7</accession>
<organism evidence="2 3">
    <name type="scientific">Marinococcus halophilus</name>
    <dbReference type="NCBI Taxonomy" id="1371"/>
    <lineage>
        <taxon>Bacteria</taxon>
        <taxon>Bacillati</taxon>
        <taxon>Bacillota</taxon>
        <taxon>Bacilli</taxon>
        <taxon>Bacillales</taxon>
        <taxon>Bacillaceae</taxon>
        <taxon>Marinococcus</taxon>
    </lineage>
</organism>
<dbReference type="OrthoDB" id="9799867at2"/>